<evidence type="ECO:0000313" key="1">
    <source>
        <dbReference type="EMBL" id="KAG0424292.1"/>
    </source>
</evidence>
<sequence>MTIDIELLALLSSQNMPQDTAESVCLKQLGTGIVEDLEPRFVVSDLEEHGVLTTAEAKDILGQGSVENQSRRLLDILCLKGERGYQVFVESLDKDCRYPWLAAELRRAREGIREEYVYTRNVLQNGGVPYKPIHMVCRPDLVRDIRDALRAASRSERDRPSAVVLHGMVGCGKSVLAAEALRDPSLLRECFPDGVYWLGIGNLREPNDVLLKMHLQLDRIKLGCHNDAQSVDLAKSRLQRWALNNKALLVLDDVWSRRVVDAFTVGCPLLVTTKDISVVDPLKVDRRLVEVVEGLTLPETRRLFAEVFGVLEQELPHQVDDIHEIHRGLPLLMSSIAAVLKPNFERPESWQPYVERALRNTRRRRSSGSDMHDTLDLILGNLDDEAERCFRDFALFIDDVDIPSMVFEVLWDMSKEDVDEVMCHLQSQCLVRVEEDPVEGSRTYGIHDLYLSFLRRTCPSLKDLHRRFVEALLRKWRPTEIPCERGYLYWYLGYHLDEADMGEEFRRIFLDLHFVERKVKCNCPSDLTADLQRYERHFRDPEAAREHGDLLHFLQPNTHILSDPSTDVVQLALCQPRTSTIYPKARALARRRISTRPYFDWTNMPDTWSQAKLRMRPPELGVLHAEFSPDDLTIATAGEDGRIRLWQSQSGIQQDVLEGHSGPVNCCTFSRDGLLLASASSDCTVRLWKLGGRLYATSAASAGARPRAGSRTDARKNSRSCEAKEVVHGSAVNCCCFSPDGALLVSGDEDGFVMVHAIVEGNLGEPLLAAVSRQEASILTCSLTCDSRYLALALSDSRVQVYEVRRHPSVARHAAPLQHWTLDHPNGVVRACCASPREPDCVLSVAGHYVCKWQRVAVEDGWAKRCYNSFTRPYHLTCCAVSPDGALVAAGTTLRAVLLWSVETGAVVGSFKGHAPDIRSVHFSHDGRSLVSSSSDGTVVLWNVTSHRNCSRVALVPVLDVVFADGSSERPLLATFDETGFFQVCSGLEAKQESKMQLGDHDNNNSYQEVSCCCFSHDHGSVLFGTKSGSVNVFRLAEKRCETLGRHDSSVTAIISSPSCLAISGSSDGTLKVWEADGSSTTLGDPRGAVVSCRLFDDARKLLSWTESGEICVWSLAGTKALLFCVVAHGGHRISSCDVSPDGRHLLSGSSDKNLCLWDSETGELQRTTELEACVRCCCFSPDVHHPLAAAGTDDGTVYVYHPNDGSVARLGCHSSFVRDLAFSPDGRQLASLSESVCWWRLDVDGRTTGSDRPLQKFWLRSAGAESLFVSPDFGTFVTVDDAGTLYVLRRVGGEE</sequence>
<gene>
    <name evidence="1" type="ORF">HPB47_028489</name>
</gene>
<accession>A0AC60PT46</accession>
<comment type="caution">
    <text evidence="1">The sequence shown here is derived from an EMBL/GenBank/DDBJ whole genome shotgun (WGS) entry which is preliminary data.</text>
</comment>
<proteinExistence type="predicted"/>
<name>A0AC60PT46_IXOPE</name>
<keyword evidence="2" id="KW-1185">Reference proteome</keyword>
<dbReference type="EMBL" id="JABSTQ010009991">
    <property type="protein sequence ID" value="KAG0424292.1"/>
    <property type="molecule type" value="Genomic_DNA"/>
</dbReference>
<dbReference type="Proteomes" id="UP000805193">
    <property type="component" value="Unassembled WGS sequence"/>
</dbReference>
<reference evidence="1 2" key="1">
    <citation type="journal article" date="2020" name="Cell">
        <title>Large-Scale Comparative Analyses of Tick Genomes Elucidate Their Genetic Diversity and Vector Capacities.</title>
        <authorList>
            <consortium name="Tick Genome and Microbiome Consortium (TIGMIC)"/>
            <person name="Jia N."/>
            <person name="Wang J."/>
            <person name="Shi W."/>
            <person name="Du L."/>
            <person name="Sun Y."/>
            <person name="Zhan W."/>
            <person name="Jiang J.F."/>
            <person name="Wang Q."/>
            <person name="Zhang B."/>
            <person name="Ji P."/>
            <person name="Bell-Sakyi L."/>
            <person name="Cui X.M."/>
            <person name="Yuan T.T."/>
            <person name="Jiang B.G."/>
            <person name="Yang W.F."/>
            <person name="Lam T.T."/>
            <person name="Chang Q.C."/>
            <person name="Ding S.J."/>
            <person name="Wang X.J."/>
            <person name="Zhu J.G."/>
            <person name="Ruan X.D."/>
            <person name="Zhao L."/>
            <person name="Wei J.T."/>
            <person name="Ye R.Z."/>
            <person name="Que T.C."/>
            <person name="Du C.H."/>
            <person name="Zhou Y.H."/>
            <person name="Cheng J.X."/>
            <person name="Dai P.F."/>
            <person name="Guo W.B."/>
            <person name="Han X.H."/>
            <person name="Huang E.J."/>
            <person name="Li L.F."/>
            <person name="Wei W."/>
            <person name="Gao Y.C."/>
            <person name="Liu J.Z."/>
            <person name="Shao H.Z."/>
            <person name="Wang X."/>
            <person name="Wang C.C."/>
            <person name="Yang T.C."/>
            <person name="Huo Q.B."/>
            <person name="Li W."/>
            <person name="Chen H.Y."/>
            <person name="Chen S.E."/>
            <person name="Zhou L.G."/>
            <person name="Ni X.B."/>
            <person name="Tian J.H."/>
            <person name="Sheng Y."/>
            <person name="Liu T."/>
            <person name="Pan Y.S."/>
            <person name="Xia L.Y."/>
            <person name="Li J."/>
            <person name="Zhao F."/>
            <person name="Cao W.C."/>
        </authorList>
    </citation>
    <scope>NUCLEOTIDE SEQUENCE [LARGE SCALE GENOMIC DNA]</scope>
    <source>
        <strain evidence="1">Iper-2018</strain>
    </source>
</reference>
<protein>
    <submittedName>
        <fullName evidence="1">Uncharacterized protein</fullName>
    </submittedName>
</protein>
<evidence type="ECO:0000313" key="2">
    <source>
        <dbReference type="Proteomes" id="UP000805193"/>
    </source>
</evidence>
<organism evidence="1 2">
    <name type="scientific">Ixodes persulcatus</name>
    <name type="common">Taiga tick</name>
    <dbReference type="NCBI Taxonomy" id="34615"/>
    <lineage>
        <taxon>Eukaryota</taxon>
        <taxon>Metazoa</taxon>
        <taxon>Ecdysozoa</taxon>
        <taxon>Arthropoda</taxon>
        <taxon>Chelicerata</taxon>
        <taxon>Arachnida</taxon>
        <taxon>Acari</taxon>
        <taxon>Parasitiformes</taxon>
        <taxon>Ixodida</taxon>
        <taxon>Ixodoidea</taxon>
        <taxon>Ixodidae</taxon>
        <taxon>Ixodinae</taxon>
        <taxon>Ixodes</taxon>
    </lineage>
</organism>